<dbReference type="Proteomes" id="UP000003843">
    <property type="component" value="Unassembled WGS sequence"/>
</dbReference>
<dbReference type="GO" id="GO:0008713">
    <property type="term" value="F:ADP-heptose-lipopolysaccharide heptosyltransferase activity"/>
    <property type="evidence" value="ECO:0007669"/>
    <property type="project" value="TreeGrafter"/>
</dbReference>
<evidence type="ECO:0000256" key="3">
    <source>
        <dbReference type="ARBA" id="ARBA00022475"/>
    </source>
</evidence>
<evidence type="ECO:0000256" key="6">
    <source>
        <dbReference type="ARBA" id="ARBA00022679"/>
    </source>
</evidence>
<reference evidence="14 15" key="1">
    <citation type="submission" date="2009-10" db="EMBL/GenBank/DDBJ databases">
        <authorList>
            <person name="Weinstock G."/>
            <person name="Sodergren E."/>
            <person name="Clifton S."/>
            <person name="Fulton L."/>
            <person name="Fulton B."/>
            <person name="Courtney L."/>
            <person name="Fronick C."/>
            <person name="Harrison M."/>
            <person name="Strong C."/>
            <person name="Farmer C."/>
            <person name="Delahaunty K."/>
            <person name="Markovic C."/>
            <person name="Hall O."/>
            <person name="Minx P."/>
            <person name="Tomlinson C."/>
            <person name="Mitreva M."/>
            <person name="Nelson J."/>
            <person name="Hou S."/>
            <person name="Wollam A."/>
            <person name="Pepin K.H."/>
            <person name="Johnson M."/>
            <person name="Bhonagiri V."/>
            <person name="Nash W.E."/>
            <person name="Warren W."/>
            <person name="Chinwalla A."/>
            <person name="Mardis E.R."/>
            <person name="Wilson R.K."/>
        </authorList>
    </citation>
    <scope>NUCLEOTIDE SEQUENCE [LARGE SCALE GENOMIC DNA]</scope>
    <source>
        <strain evidence="14 15">ATCC 23970</strain>
    </source>
</reference>
<gene>
    <name evidence="14" type="primary">rfaC</name>
    <name evidence="14" type="ORF">NEILACOT_05143</name>
</gene>
<evidence type="ECO:0000256" key="2">
    <source>
        <dbReference type="ARBA" id="ARBA00004713"/>
    </source>
</evidence>
<dbReference type="Gene3D" id="3.40.50.2000">
    <property type="entry name" value="Glycogen Phosphorylase B"/>
    <property type="match status" value="2"/>
</dbReference>
<dbReference type="AlphaFoldDB" id="D0WC63"/>
<evidence type="ECO:0000256" key="12">
    <source>
        <dbReference type="ARBA" id="ARBA00044330"/>
    </source>
</evidence>
<comment type="caution">
    <text evidence="14">The sequence shown here is derived from an EMBL/GenBank/DDBJ whole genome shotgun (WGS) entry which is preliminary data.</text>
</comment>
<dbReference type="PANTHER" id="PTHR30160:SF19">
    <property type="entry name" value="LIPOPOLYSACCHARIDE HEPTOSYLTRANSFERASE 1"/>
    <property type="match status" value="1"/>
</dbReference>
<evidence type="ECO:0000256" key="4">
    <source>
        <dbReference type="ARBA" id="ARBA00022519"/>
    </source>
</evidence>
<name>D0WC63_NEILA</name>
<comment type="pathway">
    <text evidence="2">Bacterial outer membrane biogenesis; LPS core biosynthesis.</text>
</comment>
<dbReference type="PANTHER" id="PTHR30160">
    <property type="entry name" value="TETRAACYLDISACCHARIDE 4'-KINASE-RELATED"/>
    <property type="match status" value="1"/>
</dbReference>
<dbReference type="InterPro" id="IPR051199">
    <property type="entry name" value="LPS_LOS_Heptosyltrfase"/>
</dbReference>
<accession>D0WC63</accession>
<keyword evidence="7" id="KW-0448">Lipopolysaccharide biosynthesis</keyword>
<dbReference type="PATRIC" id="fig|546265.8.peg.1917"/>
<dbReference type="GO" id="GO:0005829">
    <property type="term" value="C:cytosol"/>
    <property type="evidence" value="ECO:0007669"/>
    <property type="project" value="TreeGrafter"/>
</dbReference>
<dbReference type="CDD" id="cd03789">
    <property type="entry name" value="GT9_LPS_heptosyltransferase"/>
    <property type="match status" value="1"/>
</dbReference>
<dbReference type="EC" id="2.4.99.23" evidence="10"/>
<proteinExistence type="inferred from homology"/>
<organism evidence="14 15">
    <name type="scientific">Neisseria lactamica ATCC 23970</name>
    <dbReference type="NCBI Taxonomy" id="546265"/>
    <lineage>
        <taxon>Bacteria</taxon>
        <taxon>Pseudomonadati</taxon>
        <taxon>Pseudomonadota</taxon>
        <taxon>Betaproteobacteria</taxon>
        <taxon>Neisseriales</taxon>
        <taxon>Neisseriaceae</taxon>
        <taxon>Neisseria</taxon>
    </lineage>
</organism>
<dbReference type="RefSeq" id="WP_003710778.1">
    <property type="nucleotide sequence ID" value="NZ_KN046803.1"/>
</dbReference>
<keyword evidence="3" id="KW-1003">Cell membrane</keyword>
<evidence type="ECO:0000313" key="14">
    <source>
        <dbReference type="EMBL" id="EEZ74840.1"/>
    </source>
</evidence>
<dbReference type="NCBIfam" id="TIGR02193">
    <property type="entry name" value="heptsyl_trn_I"/>
    <property type="match status" value="1"/>
</dbReference>
<comment type="similarity">
    <text evidence="9">Belongs to the glycosyltransferase 9 family.</text>
</comment>
<dbReference type="EMBL" id="ACEQ02000029">
    <property type="protein sequence ID" value="EEZ74840.1"/>
    <property type="molecule type" value="Genomic_DNA"/>
</dbReference>
<comment type="subcellular location">
    <subcellularLocation>
        <location evidence="1">Cell inner membrane</location>
        <topology evidence="1">Peripheral membrane protein</topology>
        <orientation evidence="1">Cytoplasmic side</orientation>
    </subcellularLocation>
</comment>
<sequence length="332" mass="37489">MKILLVRLSSMGDLIHTLPAIEDLARQYSSVELHWLCEAGFADIVRLHPFVKKIHVMKWRQWRKHLFQSETWHEIGRLKQTLRQEAFDFVLDSQGLIKSACFAKMAKSPIYGLDKHSAREGWAALAYVKTYAVPKGKNAVWRNRELFAQVFEYVMPETQVFGLTVPEVGCLKNLEQPYYVALHATSRDSKLWSMENWRVLLQKLNEEQQCNVYLPWGNETEKARAEQIADGLPFAIVCDKMNLLQAAYLLKQAVGIVGVDTGLLHLANALEKPVVGIYTDTDPIKTGVQVSAVAKNLGNIGQIPTADLVYQTLMDCVAADKVRMPSETEMAG</sequence>
<evidence type="ECO:0000256" key="1">
    <source>
        <dbReference type="ARBA" id="ARBA00004515"/>
    </source>
</evidence>
<keyword evidence="8" id="KW-0472">Membrane</keyword>
<evidence type="ECO:0000313" key="15">
    <source>
        <dbReference type="Proteomes" id="UP000003843"/>
    </source>
</evidence>
<dbReference type="InterPro" id="IPR002201">
    <property type="entry name" value="Glyco_trans_9"/>
</dbReference>
<evidence type="ECO:0000256" key="7">
    <source>
        <dbReference type="ARBA" id="ARBA00022985"/>
    </source>
</evidence>
<evidence type="ECO:0000256" key="10">
    <source>
        <dbReference type="ARBA" id="ARBA00044041"/>
    </source>
</evidence>
<evidence type="ECO:0000256" key="13">
    <source>
        <dbReference type="ARBA" id="ARBA00049201"/>
    </source>
</evidence>
<keyword evidence="6 14" id="KW-0808">Transferase</keyword>
<protein>
    <recommendedName>
        <fullName evidence="11">Lipopolysaccharide heptosyltransferase 1</fullName>
        <ecNumber evidence="10">2.4.99.23</ecNumber>
    </recommendedName>
    <alternativeName>
        <fullName evidence="12">ADP-heptose:lipopolysaccharide heptosyltransferase I</fullName>
    </alternativeName>
</protein>
<evidence type="ECO:0000256" key="8">
    <source>
        <dbReference type="ARBA" id="ARBA00023136"/>
    </source>
</evidence>
<comment type="catalytic activity">
    <reaction evidence="13">
        <text>an alpha-Kdo-(2-&gt;4)-alpha-Kdo-(2-&gt;6)-lipid A + ADP-L-glycero-beta-D-manno-heptose = an L-alpha-D-Hep-(1-&gt;5)-[alpha-Kdo-(2-&gt;4)]-alpha-Kdo-(2-&gt;6)-lipid A + ADP + H(+)</text>
        <dbReference type="Rhea" id="RHEA:74067"/>
        <dbReference type="ChEBI" id="CHEBI:15378"/>
        <dbReference type="ChEBI" id="CHEBI:61506"/>
        <dbReference type="ChEBI" id="CHEBI:176431"/>
        <dbReference type="ChEBI" id="CHEBI:193068"/>
        <dbReference type="ChEBI" id="CHEBI:456216"/>
        <dbReference type="EC" id="2.4.99.23"/>
    </reaction>
</comment>
<evidence type="ECO:0000256" key="9">
    <source>
        <dbReference type="ARBA" id="ARBA00043995"/>
    </source>
</evidence>
<evidence type="ECO:0000256" key="11">
    <source>
        <dbReference type="ARBA" id="ARBA00044190"/>
    </source>
</evidence>
<dbReference type="Pfam" id="PF01075">
    <property type="entry name" value="Glyco_transf_9"/>
    <property type="match status" value="1"/>
</dbReference>
<dbReference type="InterPro" id="IPR011908">
    <property type="entry name" value="LipoPS_heptosylTferase-I"/>
</dbReference>
<dbReference type="SUPFAM" id="SSF53756">
    <property type="entry name" value="UDP-Glycosyltransferase/glycogen phosphorylase"/>
    <property type="match status" value="1"/>
</dbReference>
<keyword evidence="5 14" id="KW-0328">Glycosyltransferase</keyword>
<dbReference type="GO" id="GO:0009244">
    <property type="term" value="P:lipopolysaccharide core region biosynthetic process"/>
    <property type="evidence" value="ECO:0007669"/>
    <property type="project" value="InterPro"/>
</dbReference>
<dbReference type="GO" id="GO:0005886">
    <property type="term" value="C:plasma membrane"/>
    <property type="evidence" value="ECO:0007669"/>
    <property type="project" value="UniProtKB-SubCell"/>
</dbReference>
<evidence type="ECO:0000256" key="5">
    <source>
        <dbReference type="ARBA" id="ARBA00022676"/>
    </source>
</evidence>
<keyword evidence="4" id="KW-0997">Cell inner membrane</keyword>